<evidence type="ECO:0000313" key="2">
    <source>
        <dbReference type="Proteomes" id="UP000823630"/>
    </source>
</evidence>
<gene>
    <name evidence="1" type="ORF">IAC69_00750</name>
</gene>
<name>A0A9D9DEJ2_9PROT</name>
<dbReference type="EMBL" id="JADINC010000014">
    <property type="protein sequence ID" value="MBO8424993.1"/>
    <property type="molecule type" value="Genomic_DNA"/>
</dbReference>
<organism evidence="1 2">
    <name type="scientific">Candidatus Enterousia avistercoris</name>
    <dbReference type="NCBI Taxonomy" id="2840788"/>
    <lineage>
        <taxon>Bacteria</taxon>
        <taxon>Pseudomonadati</taxon>
        <taxon>Pseudomonadota</taxon>
        <taxon>Alphaproteobacteria</taxon>
        <taxon>Candidatus Enterousia</taxon>
    </lineage>
</organism>
<reference evidence="1" key="2">
    <citation type="journal article" date="2021" name="PeerJ">
        <title>Extensive microbial diversity within the chicken gut microbiome revealed by metagenomics and culture.</title>
        <authorList>
            <person name="Gilroy R."/>
            <person name="Ravi A."/>
            <person name="Getino M."/>
            <person name="Pursley I."/>
            <person name="Horton D.L."/>
            <person name="Alikhan N.F."/>
            <person name="Baker D."/>
            <person name="Gharbi K."/>
            <person name="Hall N."/>
            <person name="Watson M."/>
            <person name="Adriaenssens E.M."/>
            <person name="Foster-Nyarko E."/>
            <person name="Jarju S."/>
            <person name="Secka A."/>
            <person name="Antonio M."/>
            <person name="Oren A."/>
            <person name="Chaudhuri R.R."/>
            <person name="La Ragione R."/>
            <person name="Hildebrand F."/>
            <person name="Pallen M.J."/>
        </authorList>
    </citation>
    <scope>NUCLEOTIDE SEQUENCE</scope>
    <source>
        <strain evidence="1">8207</strain>
    </source>
</reference>
<dbReference type="Proteomes" id="UP000823630">
    <property type="component" value="Unassembled WGS sequence"/>
</dbReference>
<comment type="caution">
    <text evidence="1">The sequence shown here is derived from an EMBL/GenBank/DDBJ whole genome shotgun (WGS) entry which is preliminary data.</text>
</comment>
<accession>A0A9D9DEJ2</accession>
<protein>
    <submittedName>
        <fullName evidence="1">Uncharacterized protein</fullName>
    </submittedName>
</protein>
<evidence type="ECO:0000313" key="1">
    <source>
        <dbReference type="EMBL" id="MBO8424993.1"/>
    </source>
</evidence>
<proteinExistence type="predicted"/>
<reference evidence="1" key="1">
    <citation type="submission" date="2020-10" db="EMBL/GenBank/DDBJ databases">
        <authorList>
            <person name="Gilroy R."/>
        </authorList>
    </citation>
    <scope>NUCLEOTIDE SEQUENCE</scope>
    <source>
        <strain evidence="1">8207</strain>
    </source>
</reference>
<sequence length="137" mass="16186">MNLYKSIEIIKDFFTPRNKNVNLGAAEDIKILSKLADKAEYMRARNGVVYFYYVPSNEKDIDIAKFLMVRNGLKPHVHKSRYSYAPVMVLRILHSDIRKSPSRRLFVRSIKPKPHVDIQDYDSVIQAIRNQMREKFR</sequence>
<dbReference type="AlphaFoldDB" id="A0A9D9DEJ2"/>